<dbReference type="AlphaFoldDB" id="V6ATQ8"/>
<comment type="caution">
    <text evidence="2">The sequence shown here is derived from an EMBL/GenBank/DDBJ whole genome shotgun (WGS) entry which is preliminary data.</text>
</comment>
<dbReference type="Proteomes" id="UP000018159">
    <property type="component" value="Unassembled WGS sequence"/>
</dbReference>
<dbReference type="NCBIfam" id="NF033579">
    <property type="entry name" value="transpos_IS5_2"/>
    <property type="match status" value="1"/>
</dbReference>
<sequence length="185" mass="21160">MHDVSAIPDFTVIRVNRLDIKQKPIKSKHNIVLAIDSTGIKLTNRGEWLTQKWQKKRKGFLKIHVGVDIETKQILAVKVTDEHSHDSKHLKYLVQESAKHGTIIKTLCDGAFDSRESFSYLDGRNIIPAIKVRRNSVPKSKGCYLRKIAVMEQLADYSKWASSVSYGSRWIVESVFSSMKRMFGE</sequence>
<dbReference type="Pfam" id="PF01609">
    <property type="entry name" value="DDE_Tnp_1"/>
    <property type="match status" value="1"/>
</dbReference>
<organism evidence="2 3">
    <name type="scientific">Candidatus Nitrosotenuis uzonensis</name>
    <dbReference type="NCBI Taxonomy" id="1407055"/>
    <lineage>
        <taxon>Archaea</taxon>
        <taxon>Nitrososphaerota</taxon>
        <taxon>Candidatus Nitrosotenuis</taxon>
    </lineage>
</organism>
<gene>
    <name evidence="2" type="ORF">NITUZ_40081</name>
</gene>
<proteinExistence type="predicted"/>
<feature type="domain" description="Transposase IS4-like" evidence="1">
    <location>
        <begin position="31"/>
        <end position="184"/>
    </location>
</feature>
<accession>V6ATQ8</accession>
<protein>
    <recommendedName>
        <fullName evidence="1">Transposase IS4-like domain-containing protein</fullName>
    </recommendedName>
</protein>
<dbReference type="InterPro" id="IPR053520">
    <property type="entry name" value="Transposase_Tn903"/>
</dbReference>
<dbReference type="STRING" id="1407055.NITUZ_40081"/>
<dbReference type="InterPro" id="IPR053172">
    <property type="entry name" value="Tn903_transposase"/>
</dbReference>
<dbReference type="InterPro" id="IPR002559">
    <property type="entry name" value="Transposase_11"/>
</dbReference>
<dbReference type="PANTHER" id="PTHR34631:SF3">
    <property type="entry name" value="ISSOD12 TRANSPOSASE TNPA_ISSOD12"/>
    <property type="match status" value="1"/>
</dbReference>
<evidence type="ECO:0000313" key="2">
    <source>
        <dbReference type="EMBL" id="CDI05915.1"/>
    </source>
</evidence>
<evidence type="ECO:0000313" key="3">
    <source>
        <dbReference type="Proteomes" id="UP000018159"/>
    </source>
</evidence>
<dbReference type="PANTHER" id="PTHR34631">
    <property type="match status" value="1"/>
</dbReference>
<reference evidence="2 3" key="1">
    <citation type="journal article" date="2013" name="PLoS ONE">
        <title>Enrichment and Genome Sequence of the Group I.1a Ammonia-Oxidizing Archaeon ?Ca. Nitrosotenuis uzonensis? Representing a Clade Globally.</title>
        <authorList>
            <person name="Lebedeva E.V."/>
            <person name="Hatzenpichler R."/>
            <person name="Pelletier E."/>
            <person name="Schuster N."/>
            <person name="Hauzmayer S."/>
            <person name="Bulaev A."/>
            <person name="Grigor'eva N.V."/>
            <person name="Galushko A."/>
            <person name="Schmid M."/>
            <person name="Palatinszky M."/>
            <person name="Le Paslier D."/>
            <person name="Daims H."/>
            <person name="Wagner M."/>
        </authorList>
    </citation>
    <scope>NUCLEOTIDE SEQUENCE [LARGE SCALE GENOMIC DNA]</scope>
    <source>
        <strain evidence="2 3">N4</strain>
    </source>
</reference>
<dbReference type="GO" id="GO:0003677">
    <property type="term" value="F:DNA binding"/>
    <property type="evidence" value="ECO:0007669"/>
    <property type="project" value="InterPro"/>
</dbReference>
<name>V6ATQ8_9ARCH</name>
<dbReference type="GO" id="GO:0004803">
    <property type="term" value="F:transposase activity"/>
    <property type="evidence" value="ECO:0007669"/>
    <property type="project" value="InterPro"/>
</dbReference>
<dbReference type="EMBL" id="CBTY010000009">
    <property type="protein sequence ID" value="CDI05915.1"/>
    <property type="molecule type" value="Genomic_DNA"/>
</dbReference>
<dbReference type="GO" id="GO:0006313">
    <property type="term" value="P:DNA transposition"/>
    <property type="evidence" value="ECO:0007669"/>
    <property type="project" value="InterPro"/>
</dbReference>
<evidence type="ECO:0000259" key="1">
    <source>
        <dbReference type="Pfam" id="PF01609"/>
    </source>
</evidence>
<keyword evidence="3" id="KW-1185">Reference proteome</keyword>